<protein>
    <submittedName>
        <fullName evidence="1">WXG100 family type VII secretion target</fullName>
    </submittedName>
</protein>
<dbReference type="SUPFAM" id="SSF140453">
    <property type="entry name" value="EsxAB dimer-like"/>
    <property type="match status" value="1"/>
</dbReference>
<proteinExistence type="predicted"/>
<sequence length="326" mass="32793">MSVVEPLSSDDLSSIPFFGDGYQIGKNLVDGNVAQVASEVKGVVGDIGSFASAASGGATWLDPLSVLVNAGLGFLVDHLAPLKHGMELVTGDSGTVGAASDTWSQIATDLQGLATDLDGALSSGLTGWSGQGAQAASREFAQLIVAINGMSDESTSMSDLLASSAALMEAALDIVKSIISDLISWLIMTWLAAQATAIITVGASEVAAMGATVVEVGVTTTRVTGKVTEVSRIVLRVEQVVVRIERVVTVQVQTVSRFQNFASAARAGIGAEALKAAGSAATAAAEGLGAKAADGAVHRAVDTANGTGPAPAASDRAIEDGLQVGR</sequence>
<reference evidence="1" key="1">
    <citation type="submission" date="2022-10" db="EMBL/GenBank/DDBJ databases">
        <title>Rhodococcus sp.75.</title>
        <authorList>
            <person name="Sun M."/>
        </authorList>
    </citation>
    <scope>NUCLEOTIDE SEQUENCE</scope>
    <source>
        <strain evidence="1">75</strain>
    </source>
</reference>
<dbReference type="InterPro" id="IPR038332">
    <property type="entry name" value="PPE_sf"/>
</dbReference>
<dbReference type="EMBL" id="CP110615">
    <property type="protein sequence ID" value="UZJ24654.1"/>
    <property type="molecule type" value="Genomic_DNA"/>
</dbReference>
<dbReference type="RefSeq" id="WP_265382761.1">
    <property type="nucleotide sequence ID" value="NZ_CP110615.1"/>
</dbReference>
<evidence type="ECO:0000313" key="1">
    <source>
        <dbReference type="EMBL" id="UZJ24654.1"/>
    </source>
</evidence>
<dbReference type="Gene3D" id="1.20.1260.20">
    <property type="entry name" value="PPE superfamily"/>
    <property type="match status" value="1"/>
</dbReference>
<gene>
    <name evidence="1" type="ORF">RHODO2019_16265</name>
</gene>
<organism evidence="1 2">
    <name type="scientific">Rhodococcus antarcticus</name>
    <dbReference type="NCBI Taxonomy" id="2987751"/>
    <lineage>
        <taxon>Bacteria</taxon>
        <taxon>Bacillati</taxon>
        <taxon>Actinomycetota</taxon>
        <taxon>Actinomycetes</taxon>
        <taxon>Mycobacteriales</taxon>
        <taxon>Nocardiaceae</taxon>
        <taxon>Rhodococcus</taxon>
    </lineage>
</organism>
<accession>A0ABY6NZ22</accession>
<dbReference type="Proteomes" id="UP001164965">
    <property type="component" value="Chromosome"/>
</dbReference>
<evidence type="ECO:0000313" key="2">
    <source>
        <dbReference type="Proteomes" id="UP001164965"/>
    </source>
</evidence>
<keyword evidence="2" id="KW-1185">Reference proteome</keyword>
<name>A0ABY6NZ22_9NOCA</name>
<dbReference type="InterPro" id="IPR036689">
    <property type="entry name" value="ESAT-6-like_sf"/>
</dbReference>